<dbReference type="GO" id="GO:0030983">
    <property type="term" value="F:mismatched DNA binding"/>
    <property type="evidence" value="ECO:0007669"/>
    <property type="project" value="InterPro"/>
</dbReference>
<dbReference type="EMBL" id="ASPP01049301">
    <property type="protein sequence ID" value="ETN97557.1"/>
    <property type="molecule type" value="Genomic_DNA"/>
</dbReference>
<dbReference type="Pfam" id="PF01624">
    <property type="entry name" value="MutS_I"/>
    <property type="match status" value="1"/>
</dbReference>
<organism evidence="3 4">
    <name type="scientific">Reticulomyxa filosa</name>
    <dbReference type="NCBI Taxonomy" id="46433"/>
    <lineage>
        <taxon>Eukaryota</taxon>
        <taxon>Sar</taxon>
        <taxon>Rhizaria</taxon>
        <taxon>Retaria</taxon>
        <taxon>Foraminifera</taxon>
        <taxon>Monothalamids</taxon>
        <taxon>Reticulomyxidae</taxon>
        <taxon>Reticulomyxa</taxon>
    </lineage>
</organism>
<evidence type="ECO:0000259" key="2">
    <source>
        <dbReference type="Pfam" id="PF01624"/>
    </source>
</evidence>
<sequence>EGEGEGEGEEGQPPLKKRRRLVIKESDEEDNNKENKEWKELEQGEEEQEEEKEKEEEEEEDNKNEEKAVDTLNDIDKFGCGKTLIKREEKEKEKEKKKKRKKDNEKIKEDVNDVRNKEWYKNPRDKNGIKKGEEGYNPKTLLVPKRDLDELTPAQKQYWEIKSDHFDGVLFFKIGKFYELFFMDAELGNEICGLEMVKSKKEAIPHVGFPENSFAKYADAFVNYGHKVYRIEQMETPEEAKKRINKSTALLQRTICQV</sequence>
<keyword evidence="4" id="KW-1185">Reference proteome</keyword>
<evidence type="ECO:0000313" key="3">
    <source>
        <dbReference type="EMBL" id="ETN97557.1"/>
    </source>
</evidence>
<dbReference type="GO" id="GO:0006298">
    <property type="term" value="P:mismatch repair"/>
    <property type="evidence" value="ECO:0007669"/>
    <property type="project" value="InterPro"/>
</dbReference>
<dbReference type="GO" id="GO:0005524">
    <property type="term" value="F:ATP binding"/>
    <property type="evidence" value="ECO:0007669"/>
    <property type="project" value="InterPro"/>
</dbReference>
<reference evidence="3 4" key="1">
    <citation type="journal article" date="2013" name="Curr. Biol.">
        <title>The Genome of the Foraminiferan Reticulomyxa filosa.</title>
        <authorList>
            <person name="Glockner G."/>
            <person name="Hulsmann N."/>
            <person name="Schleicher M."/>
            <person name="Noegel A.A."/>
            <person name="Eichinger L."/>
            <person name="Gallinger C."/>
            <person name="Pawlowski J."/>
            <person name="Sierra R."/>
            <person name="Euteneuer U."/>
            <person name="Pillet L."/>
            <person name="Moustafa A."/>
            <person name="Platzer M."/>
            <person name="Groth M."/>
            <person name="Szafranski K."/>
            <person name="Schliwa M."/>
        </authorList>
    </citation>
    <scope>NUCLEOTIDE SEQUENCE [LARGE SCALE GENOMIC DNA]</scope>
</reference>
<feature type="region of interest" description="Disordered" evidence="1">
    <location>
        <begin position="1"/>
        <end position="75"/>
    </location>
</feature>
<dbReference type="AlphaFoldDB" id="X6L768"/>
<accession>X6L768</accession>
<dbReference type="Gene3D" id="3.40.1170.10">
    <property type="entry name" value="DNA repair protein MutS, domain I"/>
    <property type="match status" value="1"/>
</dbReference>
<dbReference type="InterPro" id="IPR007695">
    <property type="entry name" value="DNA_mismatch_repair_MutS-lik_N"/>
</dbReference>
<gene>
    <name evidence="3" type="ORF">RFI_39972</name>
</gene>
<proteinExistence type="predicted"/>
<dbReference type="OrthoDB" id="121051at2759"/>
<evidence type="ECO:0000313" key="4">
    <source>
        <dbReference type="Proteomes" id="UP000023152"/>
    </source>
</evidence>
<protein>
    <recommendedName>
        <fullName evidence="2">DNA mismatch repair protein MutS-like N-terminal domain-containing protein</fullName>
    </recommendedName>
</protein>
<feature type="compositionally biased region" description="Acidic residues" evidence="1">
    <location>
        <begin position="1"/>
        <end position="10"/>
    </location>
</feature>
<feature type="compositionally biased region" description="Basic and acidic residues" evidence="1">
    <location>
        <begin position="116"/>
        <end position="136"/>
    </location>
</feature>
<feature type="non-terminal residue" evidence="3">
    <location>
        <position position="1"/>
    </location>
</feature>
<comment type="caution">
    <text evidence="3">The sequence shown here is derived from an EMBL/GenBank/DDBJ whole genome shotgun (WGS) entry which is preliminary data.</text>
</comment>
<dbReference type="InterPro" id="IPR016151">
    <property type="entry name" value="DNA_mismatch_repair_MutS_N"/>
</dbReference>
<evidence type="ECO:0000256" key="1">
    <source>
        <dbReference type="SAM" id="MobiDB-lite"/>
    </source>
</evidence>
<feature type="region of interest" description="Disordered" evidence="1">
    <location>
        <begin position="116"/>
        <end position="138"/>
    </location>
</feature>
<dbReference type="Proteomes" id="UP000023152">
    <property type="component" value="Unassembled WGS sequence"/>
</dbReference>
<feature type="compositionally biased region" description="Acidic residues" evidence="1">
    <location>
        <begin position="43"/>
        <end position="63"/>
    </location>
</feature>
<feature type="compositionally biased region" description="Basic and acidic residues" evidence="1">
    <location>
        <begin position="32"/>
        <end position="42"/>
    </location>
</feature>
<feature type="domain" description="DNA mismatch repair protein MutS-like N-terminal" evidence="2">
    <location>
        <begin position="152"/>
        <end position="257"/>
    </location>
</feature>
<feature type="compositionally biased region" description="Basic and acidic residues" evidence="1">
    <location>
        <begin position="64"/>
        <end position="75"/>
    </location>
</feature>
<dbReference type="SUPFAM" id="SSF55271">
    <property type="entry name" value="DNA repair protein MutS, domain I"/>
    <property type="match status" value="1"/>
</dbReference>
<name>X6L768_RETFI</name>
<feature type="non-terminal residue" evidence="3">
    <location>
        <position position="258"/>
    </location>
</feature>